<dbReference type="InterPro" id="IPR006569">
    <property type="entry name" value="CID_dom"/>
</dbReference>
<proteinExistence type="predicted"/>
<feature type="compositionally biased region" description="Basic and acidic residues" evidence="6">
    <location>
        <begin position="754"/>
        <end position="766"/>
    </location>
</feature>
<dbReference type="PANTHER" id="PTHR12460">
    <property type="entry name" value="CYCLIN-DEPENDENT KINASE INHIBITOR-RELATED PROTEIN"/>
    <property type="match status" value="1"/>
</dbReference>
<evidence type="ECO:0000256" key="4">
    <source>
        <dbReference type="ARBA" id="ARBA00062892"/>
    </source>
</evidence>
<feature type="compositionally biased region" description="Low complexity" evidence="6">
    <location>
        <begin position="816"/>
        <end position="825"/>
    </location>
</feature>
<evidence type="ECO:0000259" key="7">
    <source>
        <dbReference type="PROSITE" id="PS51391"/>
    </source>
</evidence>
<dbReference type="AlphaFoldDB" id="A0A653C546"/>
<protein>
    <recommendedName>
        <fullName evidence="5">Regulation of nuclear pre-mRNA domain-containing protein 2</fullName>
    </recommendedName>
</protein>
<evidence type="ECO:0000256" key="5">
    <source>
        <dbReference type="ARBA" id="ARBA00067342"/>
    </source>
</evidence>
<feature type="region of interest" description="Disordered" evidence="6">
    <location>
        <begin position="1015"/>
        <end position="1127"/>
    </location>
</feature>
<feature type="compositionally biased region" description="Pro residues" evidence="6">
    <location>
        <begin position="798"/>
        <end position="815"/>
    </location>
</feature>
<feature type="compositionally biased region" description="Low complexity" evidence="6">
    <location>
        <begin position="739"/>
        <end position="753"/>
    </location>
</feature>
<gene>
    <name evidence="8" type="ORF">CALMAC_LOCUS6244</name>
</gene>
<evidence type="ECO:0000256" key="3">
    <source>
        <dbReference type="ARBA" id="ARBA00022990"/>
    </source>
</evidence>
<dbReference type="GO" id="GO:0000993">
    <property type="term" value="F:RNA polymerase II complex binding"/>
    <property type="evidence" value="ECO:0007669"/>
    <property type="project" value="TreeGrafter"/>
</dbReference>
<feature type="compositionally biased region" description="Low complexity" evidence="6">
    <location>
        <begin position="702"/>
        <end position="716"/>
    </location>
</feature>
<feature type="compositionally biased region" description="Low complexity" evidence="6">
    <location>
        <begin position="938"/>
        <end position="959"/>
    </location>
</feature>
<keyword evidence="9" id="KW-1185">Reference proteome</keyword>
<dbReference type="PROSITE" id="PS51391">
    <property type="entry name" value="CID"/>
    <property type="match status" value="1"/>
</dbReference>
<reference evidence="8 9" key="1">
    <citation type="submission" date="2019-01" db="EMBL/GenBank/DDBJ databases">
        <authorList>
            <person name="Sayadi A."/>
        </authorList>
    </citation>
    <scope>NUCLEOTIDE SEQUENCE [LARGE SCALE GENOMIC DNA]</scope>
</reference>
<feature type="region of interest" description="Disordered" evidence="6">
    <location>
        <begin position="405"/>
        <end position="453"/>
    </location>
</feature>
<evidence type="ECO:0000256" key="2">
    <source>
        <dbReference type="ARBA" id="ARBA00022553"/>
    </source>
</evidence>
<keyword evidence="1" id="KW-0488">Methylation</keyword>
<evidence type="ECO:0000256" key="6">
    <source>
        <dbReference type="SAM" id="MobiDB-lite"/>
    </source>
</evidence>
<comment type="subunit">
    <text evidence="4">Associates with the RNA polymerase II complex.</text>
</comment>
<accession>A0A653C546</accession>
<dbReference type="GO" id="GO:0031124">
    <property type="term" value="P:mRNA 3'-end processing"/>
    <property type="evidence" value="ECO:0007669"/>
    <property type="project" value="TreeGrafter"/>
</dbReference>
<feature type="region of interest" description="Disordered" evidence="6">
    <location>
        <begin position="692"/>
        <end position="897"/>
    </location>
</feature>
<feature type="compositionally biased region" description="Polar residues" evidence="6">
    <location>
        <begin position="847"/>
        <end position="856"/>
    </location>
</feature>
<feature type="compositionally biased region" description="Gly residues" evidence="6">
    <location>
        <begin position="1078"/>
        <end position="1095"/>
    </location>
</feature>
<evidence type="ECO:0000256" key="1">
    <source>
        <dbReference type="ARBA" id="ARBA00022481"/>
    </source>
</evidence>
<organism evidence="8 9">
    <name type="scientific">Callosobruchus maculatus</name>
    <name type="common">Southern cowpea weevil</name>
    <name type="synonym">Pulse bruchid</name>
    <dbReference type="NCBI Taxonomy" id="64391"/>
    <lineage>
        <taxon>Eukaryota</taxon>
        <taxon>Metazoa</taxon>
        <taxon>Ecdysozoa</taxon>
        <taxon>Arthropoda</taxon>
        <taxon>Hexapoda</taxon>
        <taxon>Insecta</taxon>
        <taxon>Pterygota</taxon>
        <taxon>Neoptera</taxon>
        <taxon>Endopterygota</taxon>
        <taxon>Coleoptera</taxon>
        <taxon>Polyphaga</taxon>
        <taxon>Cucujiformia</taxon>
        <taxon>Chrysomeloidea</taxon>
        <taxon>Chrysomelidae</taxon>
        <taxon>Bruchinae</taxon>
        <taxon>Bruchini</taxon>
        <taxon>Callosobruchus</taxon>
    </lineage>
</organism>
<keyword evidence="2" id="KW-0597">Phosphoprotein</keyword>
<dbReference type="Proteomes" id="UP000410492">
    <property type="component" value="Unassembled WGS sequence"/>
</dbReference>
<feature type="domain" description="CID" evidence="7">
    <location>
        <begin position="8"/>
        <end position="137"/>
    </location>
</feature>
<feature type="compositionally biased region" description="Acidic residues" evidence="6">
    <location>
        <begin position="834"/>
        <end position="844"/>
    </location>
</feature>
<name>A0A653C546_CALMS</name>
<feature type="region of interest" description="Disordered" evidence="6">
    <location>
        <begin position="977"/>
        <end position="1001"/>
    </location>
</feature>
<feature type="region of interest" description="Disordered" evidence="6">
    <location>
        <begin position="271"/>
        <end position="323"/>
    </location>
</feature>
<dbReference type="OrthoDB" id="10069473at2759"/>
<dbReference type="InterPro" id="IPR008942">
    <property type="entry name" value="ENTH_VHS"/>
</dbReference>
<dbReference type="CDD" id="cd16981">
    <property type="entry name" value="CID_RPRD_like"/>
    <property type="match status" value="1"/>
</dbReference>
<feature type="compositionally biased region" description="Pro residues" evidence="6">
    <location>
        <begin position="432"/>
        <end position="442"/>
    </location>
</feature>
<feature type="region of interest" description="Disordered" evidence="6">
    <location>
        <begin position="921"/>
        <end position="963"/>
    </location>
</feature>
<feature type="compositionally biased region" description="Polar residues" evidence="6">
    <location>
        <begin position="865"/>
        <end position="876"/>
    </location>
</feature>
<dbReference type="Pfam" id="PF04818">
    <property type="entry name" value="CID"/>
    <property type="match status" value="1"/>
</dbReference>
<dbReference type="Gene3D" id="1.25.40.90">
    <property type="match status" value="1"/>
</dbReference>
<feature type="compositionally biased region" description="Pro residues" evidence="6">
    <location>
        <begin position="1036"/>
        <end position="1045"/>
    </location>
</feature>
<feature type="compositionally biased region" description="Pro residues" evidence="6">
    <location>
        <begin position="977"/>
        <end position="994"/>
    </location>
</feature>
<keyword evidence="3" id="KW-0007">Acetylation</keyword>
<dbReference type="Gene3D" id="6.10.250.2560">
    <property type="match status" value="1"/>
</dbReference>
<evidence type="ECO:0000313" key="8">
    <source>
        <dbReference type="EMBL" id="VEN42916.1"/>
    </source>
</evidence>
<dbReference type="FunFam" id="1.25.40.90:FF:000020">
    <property type="entry name" value="regulation of nuclear pre-mRNA domain-containing protein 2 isoform X1"/>
    <property type="match status" value="1"/>
</dbReference>
<dbReference type="PANTHER" id="PTHR12460:SF40">
    <property type="entry name" value="REGULATION OF NUCLEAR PRE-MRNA DOMAIN-CONTAINING PROTEIN 2"/>
    <property type="match status" value="1"/>
</dbReference>
<evidence type="ECO:0000313" key="9">
    <source>
        <dbReference type="Proteomes" id="UP000410492"/>
    </source>
</evidence>
<dbReference type="EMBL" id="CAACVG010006980">
    <property type="protein sequence ID" value="VEN42916.1"/>
    <property type="molecule type" value="Genomic_DNA"/>
</dbReference>
<sequence>MGTQNATESEFNVLQFEKQLMTLKDSQEAINTLCQWCLQNRGHHKKIVNSWLNVLKRVKVEQRLILFYLANDVVQYSKRRNYDFVESWGTALQKATTMVRDDKVKNKILRIFKIWEQRSVYNEEFISDLCGLLSVTPTGPKSDEPHEFQPSYVINKIKICTKLERDTVTKLKLLTEHNPKIQIEDGLIGSLKDRAHVDDVEKEVEVYVKHMEDYINALKLEIKNRITLIGVLKQADVQLEADRKDVKVVANAYKMFGTRVKTFQRKLDEHKATLTSPIPSPDINAPSPSPDSDIDLPDEPPALSKSVEPKTETVVEEEQGYNPKADLEQRLQQQQVQYTNAGFYTVATSEETPVTNTSLSNSFINSSFLSNGFTSYIGSDISVNLSTLEGSIFSTSASQSSLEASSVLSTGAPPPVPPVQQPSYPGYGGQPLLPPPMPPFGKPNPVTGQGYGATQVDSYATQGYSSSGVGGTTNTDYVNGSYSSSVVVANTPVDQPPPTVAGCFGATDVVAPPFLEEAPHPPDGCNPYPPDGCVGGDDEYNPEEDVSLVGWDGLPPDEGCFGLEDVASPFPEDPPIHPPDGCNPYPPDARDVSQEYNPDEEVPLIGWDAREGGGWPTQPPDMLMDTPESPPNFEKEGYGDPVEYREGDGSGVLDAHAAAAADVDHRVMPGGMGDHIEDSMCSLGGKDVDHRNLISLTGSPGNSNSQNSSQNWNNSSADQDYRLLPRTSSTDAPIDHHQPGGAHRPGAAGATPTPDRDYRMGFDLEQLKLPPPPPPPPSSGGKFGEPPPPLPTDAMLKSPPPQPPPPQMLQPPPPAAAAQHPDLGDNMGGGDMDTTIDMDLSDEDVVQHSSANTSKNENLKVIVDPTNTESPPQQNMLLEPPPPLPDLPDDVDANNFLDDLSNDLHEFENLSAEALDSSMGIISASDTSSDKGAIFSTPSMGDQQPPQQGGWQPSGGQAPMLPPPSLAGFNDMLPMAMPPPPMGSLLPVPPPPQQPFMGGDAPPPWAMDGDMQQQQEWMGGGAGGPPPMDEREPQPWQQPPPPPHLASPHNGQFMQFGGRGRGMNNRGSPGFNKRGGRGRGGNRGGGNMMFRGGGVNSPRGVQKGNRGGPPQWNNHRGIFQRNFRGGF</sequence>
<feature type="compositionally biased region" description="Pro residues" evidence="6">
    <location>
        <begin position="769"/>
        <end position="778"/>
    </location>
</feature>
<dbReference type="SMART" id="SM00582">
    <property type="entry name" value="RPR"/>
    <property type="match status" value="1"/>
</dbReference>
<feature type="compositionally biased region" description="Low complexity" evidence="6">
    <location>
        <begin position="1050"/>
        <end position="1072"/>
    </location>
</feature>
<dbReference type="SUPFAM" id="SSF48464">
    <property type="entry name" value="ENTH/VHS domain"/>
    <property type="match status" value="1"/>
</dbReference>